<proteinExistence type="inferred from homology"/>
<sequence>MCDDPRCMHALPSTASTRAALSRRTLLGVGAAVAGGFGSFAATGVAPAAAQAAAARPNAIGPDAALKRLVDGNARYVANAMENRDFSAGRVARASAQYPIAGLVSCADSRVAPEYAFDQGPGELFVVRLAGNFVDDHGLASLEYGVAVLGLPLIMVLGHSGCGAVDATVKAVKDRTVLPGHLPLLIDAIRPAVEAAEKTKAANPLDAAIAENVRYNVRRLVEAKPIVAEAVAGGKVKVVGAVYDIATGKVAMV</sequence>
<organism evidence="6 7">
    <name type="scientific">Rhodoplanes azumiensis</name>
    <dbReference type="NCBI Taxonomy" id="1897628"/>
    <lineage>
        <taxon>Bacteria</taxon>
        <taxon>Pseudomonadati</taxon>
        <taxon>Pseudomonadota</taxon>
        <taxon>Alphaproteobacteria</taxon>
        <taxon>Hyphomicrobiales</taxon>
        <taxon>Nitrobacteraceae</taxon>
        <taxon>Rhodoplanes</taxon>
    </lineage>
</organism>
<dbReference type="Gene3D" id="3.40.1050.10">
    <property type="entry name" value="Carbonic anhydrase"/>
    <property type="match status" value="1"/>
</dbReference>
<dbReference type="PANTHER" id="PTHR11002:SF79">
    <property type="entry name" value="CARBONIC ANHYDRASE 2"/>
    <property type="match status" value="1"/>
</dbReference>
<gene>
    <name evidence="6" type="ORF">ACFSOX_21270</name>
</gene>
<keyword evidence="4" id="KW-0456">Lyase</keyword>
<comment type="similarity">
    <text evidence="1">Belongs to the beta-class carbonic anhydrase family.</text>
</comment>
<dbReference type="EC" id="4.2.1.1" evidence="2"/>
<dbReference type="PANTHER" id="PTHR11002">
    <property type="entry name" value="CARBONIC ANHYDRASE"/>
    <property type="match status" value="1"/>
</dbReference>
<dbReference type="Proteomes" id="UP001597314">
    <property type="component" value="Unassembled WGS sequence"/>
</dbReference>
<reference evidence="7" key="1">
    <citation type="journal article" date="2019" name="Int. J. Syst. Evol. Microbiol.">
        <title>The Global Catalogue of Microorganisms (GCM) 10K type strain sequencing project: providing services to taxonomists for standard genome sequencing and annotation.</title>
        <authorList>
            <consortium name="The Broad Institute Genomics Platform"/>
            <consortium name="The Broad Institute Genome Sequencing Center for Infectious Disease"/>
            <person name="Wu L."/>
            <person name="Ma J."/>
        </authorList>
    </citation>
    <scope>NUCLEOTIDE SEQUENCE [LARGE SCALE GENOMIC DNA]</scope>
    <source>
        <strain evidence="7">CGMCC 1.6774</strain>
    </source>
</reference>
<dbReference type="PROSITE" id="PS51318">
    <property type="entry name" value="TAT"/>
    <property type="match status" value="1"/>
</dbReference>
<comment type="catalytic activity">
    <reaction evidence="5">
        <text>hydrogencarbonate + H(+) = CO2 + H2O</text>
        <dbReference type="Rhea" id="RHEA:10748"/>
        <dbReference type="ChEBI" id="CHEBI:15377"/>
        <dbReference type="ChEBI" id="CHEBI:15378"/>
        <dbReference type="ChEBI" id="CHEBI:16526"/>
        <dbReference type="ChEBI" id="CHEBI:17544"/>
        <dbReference type="EC" id="4.2.1.1"/>
    </reaction>
</comment>
<dbReference type="InterPro" id="IPR001765">
    <property type="entry name" value="Carbonic_anhydrase"/>
</dbReference>
<dbReference type="InterPro" id="IPR006311">
    <property type="entry name" value="TAT_signal"/>
</dbReference>
<comment type="caution">
    <text evidence="6">The sequence shown here is derived from an EMBL/GenBank/DDBJ whole genome shotgun (WGS) entry which is preliminary data.</text>
</comment>
<dbReference type="InterPro" id="IPR015892">
    <property type="entry name" value="Carbonic_anhydrase_CS"/>
</dbReference>
<evidence type="ECO:0000313" key="6">
    <source>
        <dbReference type="EMBL" id="MFD2184690.1"/>
    </source>
</evidence>
<name>A0ABW5AQB9_9BRAD</name>
<dbReference type="SMART" id="SM00947">
    <property type="entry name" value="Pro_CA"/>
    <property type="match status" value="1"/>
</dbReference>
<dbReference type="EMBL" id="JBHUIW010000033">
    <property type="protein sequence ID" value="MFD2184690.1"/>
    <property type="molecule type" value="Genomic_DNA"/>
</dbReference>
<evidence type="ECO:0000256" key="5">
    <source>
        <dbReference type="ARBA" id="ARBA00048348"/>
    </source>
</evidence>
<dbReference type="InterPro" id="IPR036874">
    <property type="entry name" value="Carbonic_anhydrase_sf"/>
</dbReference>
<dbReference type="CDD" id="cd03378">
    <property type="entry name" value="beta_CA_cladeC"/>
    <property type="match status" value="1"/>
</dbReference>
<dbReference type="PROSITE" id="PS00704">
    <property type="entry name" value="PROK_CO2_ANHYDRASE_1"/>
    <property type="match status" value="1"/>
</dbReference>
<dbReference type="SUPFAM" id="SSF53056">
    <property type="entry name" value="beta-carbonic anhydrase, cab"/>
    <property type="match status" value="1"/>
</dbReference>
<evidence type="ECO:0000256" key="2">
    <source>
        <dbReference type="ARBA" id="ARBA00012925"/>
    </source>
</evidence>
<evidence type="ECO:0000313" key="7">
    <source>
        <dbReference type="Proteomes" id="UP001597314"/>
    </source>
</evidence>
<keyword evidence="7" id="KW-1185">Reference proteome</keyword>
<keyword evidence="3" id="KW-0862">Zinc</keyword>
<accession>A0ABW5AQB9</accession>
<evidence type="ECO:0000256" key="3">
    <source>
        <dbReference type="ARBA" id="ARBA00022833"/>
    </source>
</evidence>
<evidence type="ECO:0000256" key="1">
    <source>
        <dbReference type="ARBA" id="ARBA00006217"/>
    </source>
</evidence>
<protein>
    <recommendedName>
        <fullName evidence="2">carbonic anhydrase</fullName>
        <ecNumber evidence="2">4.2.1.1</ecNumber>
    </recommendedName>
</protein>
<dbReference type="Pfam" id="PF00484">
    <property type="entry name" value="Pro_CA"/>
    <property type="match status" value="1"/>
</dbReference>
<dbReference type="RefSeq" id="WP_378479829.1">
    <property type="nucleotide sequence ID" value="NZ_JBHUIW010000033.1"/>
</dbReference>
<evidence type="ECO:0000256" key="4">
    <source>
        <dbReference type="ARBA" id="ARBA00023239"/>
    </source>
</evidence>